<sequence>MITIDLSSTGLKINTTVIQFPVSIDTLKQAFGEACRISKGKHNTVFTWDDSGVLAYSRGGELIESLSVVLALQTYDFSPKQTFTGIFNYNYRDIVTYYKTHVDEHIKLFDGDNTGALVQGNYSAWFDADKDTIKTIEISTYTPFVRWAGIPEDKYTIKPIEEDEITFVDFGFKLSIIEELMYMKGLMKPQFDIHEFAKWYRGREIDLDEEGYEPIAEVEQYFKALPVPKRLASEITEIYQDGGNDIYMNLSPFSGGAVEYWDIKTCVDAKHFPNLKKVTLCYATDAAYDEFIALGIDADWL</sequence>
<dbReference type="EMBL" id="JAUSUU010000007">
    <property type="protein sequence ID" value="MDQ0336035.1"/>
    <property type="molecule type" value="Genomic_DNA"/>
</dbReference>
<keyword evidence="6" id="KW-1185">Reference proteome</keyword>
<name>A0A9X0YNN2_9FLAO</name>
<dbReference type="Pfam" id="PF21832">
    <property type="entry name" value="DUF6892"/>
    <property type="match status" value="1"/>
</dbReference>
<dbReference type="Pfam" id="PF24880">
    <property type="entry name" value="DUF7738"/>
    <property type="match status" value="1"/>
</dbReference>
<proteinExistence type="predicted"/>
<feature type="domain" description="DUF7738" evidence="2">
    <location>
        <begin position="3"/>
        <end position="101"/>
    </location>
</feature>
<feature type="domain" description="DUF6892" evidence="1">
    <location>
        <begin position="165"/>
        <end position="297"/>
    </location>
</feature>
<dbReference type="OrthoDB" id="355909at2"/>
<reference evidence="3" key="1">
    <citation type="submission" date="2021-03" db="EMBL/GenBank/DDBJ databases">
        <title>Genomic Encyclopedia of Type Strains, Phase IV (KMG-IV): sequencing the most valuable type-strain genomes for metagenomic binning, comparative biology and taxonomic classification.</title>
        <authorList>
            <person name="Goeker M."/>
        </authorList>
    </citation>
    <scope>NUCLEOTIDE SEQUENCE</scope>
    <source>
        <strain evidence="3">DSM 15523</strain>
        <strain evidence="4 6">DSM 16476</strain>
    </source>
</reference>
<evidence type="ECO:0000313" key="6">
    <source>
        <dbReference type="Proteomes" id="UP001231587"/>
    </source>
</evidence>
<dbReference type="InterPro" id="IPR054187">
    <property type="entry name" value="DUF6892"/>
</dbReference>
<dbReference type="EMBL" id="JAGGJQ010000007">
    <property type="protein sequence ID" value="MBP1840552.1"/>
    <property type="molecule type" value="Genomic_DNA"/>
</dbReference>
<evidence type="ECO:0000313" key="3">
    <source>
        <dbReference type="EMBL" id="MBP1840552.1"/>
    </source>
</evidence>
<accession>A0A9X0YNN2</accession>
<gene>
    <name evidence="3" type="ORF">J2Z56_002482</name>
    <name evidence="4" type="ORF">J2Z57_002487</name>
</gene>
<dbReference type="AlphaFoldDB" id="A0A9X0YNN2"/>
<evidence type="ECO:0008006" key="7">
    <source>
        <dbReference type="Google" id="ProtNLM"/>
    </source>
</evidence>
<dbReference type="Proteomes" id="UP001138672">
    <property type="component" value="Unassembled WGS sequence"/>
</dbReference>
<dbReference type="Proteomes" id="UP001231587">
    <property type="component" value="Unassembled WGS sequence"/>
</dbReference>
<organism evidence="3 5">
    <name type="scientific">Formosa algae</name>
    <dbReference type="NCBI Taxonomy" id="225843"/>
    <lineage>
        <taxon>Bacteria</taxon>
        <taxon>Pseudomonadati</taxon>
        <taxon>Bacteroidota</taxon>
        <taxon>Flavobacteriia</taxon>
        <taxon>Flavobacteriales</taxon>
        <taxon>Flavobacteriaceae</taxon>
        <taxon>Formosa</taxon>
    </lineage>
</organism>
<protein>
    <recommendedName>
        <fullName evidence="7">Knr4/Smi1-like domain-containing protein</fullName>
    </recommendedName>
</protein>
<evidence type="ECO:0000259" key="1">
    <source>
        <dbReference type="Pfam" id="PF21832"/>
    </source>
</evidence>
<comment type="caution">
    <text evidence="3">The sequence shown here is derived from an EMBL/GenBank/DDBJ whole genome shotgun (WGS) entry which is preliminary data.</text>
</comment>
<dbReference type="InterPro" id="IPR056640">
    <property type="entry name" value="DUF7738"/>
</dbReference>
<dbReference type="RefSeq" id="WP_057779935.1">
    <property type="nucleotide sequence ID" value="NZ_JAGGJQ010000007.1"/>
</dbReference>
<evidence type="ECO:0000259" key="2">
    <source>
        <dbReference type="Pfam" id="PF24880"/>
    </source>
</evidence>
<evidence type="ECO:0000313" key="4">
    <source>
        <dbReference type="EMBL" id="MDQ0336035.1"/>
    </source>
</evidence>
<evidence type="ECO:0000313" key="5">
    <source>
        <dbReference type="Proteomes" id="UP001138672"/>
    </source>
</evidence>